<accession>A0ABD6EMX9</accession>
<protein>
    <submittedName>
        <fullName evidence="1">Uncharacterized protein</fullName>
    </submittedName>
</protein>
<sequence length="66" mass="7581">MLKYCRISPLFGVQLFGWTKRAKHQFRANSFKTNMACLLGLKIDSADIFCVRRYLKSHISESGPAE</sequence>
<evidence type="ECO:0000313" key="2">
    <source>
        <dbReference type="Proteomes" id="UP001608902"/>
    </source>
</evidence>
<dbReference type="Proteomes" id="UP001608902">
    <property type="component" value="Unassembled WGS sequence"/>
</dbReference>
<proteinExistence type="predicted"/>
<reference evidence="1 2" key="1">
    <citation type="submission" date="2024-08" db="EMBL/GenBank/DDBJ databases">
        <title>Gnathostoma spinigerum genome.</title>
        <authorList>
            <person name="Gonzalez-Bertolin B."/>
            <person name="Monzon S."/>
            <person name="Zaballos A."/>
            <person name="Jimenez P."/>
            <person name="Dekumyoy P."/>
            <person name="Varona S."/>
            <person name="Cuesta I."/>
            <person name="Sumanam S."/>
            <person name="Adisakwattana P."/>
            <person name="Gasser R.B."/>
            <person name="Hernandez-Gonzalez A."/>
            <person name="Young N.D."/>
            <person name="Perteguer M.J."/>
        </authorList>
    </citation>
    <scope>NUCLEOTIDE SEQUENCE [LARGE SCALE GENOMIC DNA]</scope>
    <source>
        <strain evidence="1">AL3</strain>
        <tissue evidence="1">Liver</tissue>
    </source>
</reference>
<comment type="caution">
    <text evidence="1">The sequence shown here is derived from an EMBL/GenBank/DDBJ whole genome shotgun (WGS) entry which is preliminary data.</text>
</comment>
<gene>
    <name evidence="1" type="ORF">AB6A40_006218</name>
</gene>
<organism evidence="1 2">
    <name type="scientific">Gnathostoma spinigerum</name>
    <dbReference type="NCBI Taxonomy" id="75299"/>
    <lineage>
        <taxon>Eukaryota</taxon>
        <taxon>Metazoa</taxon>
        <taxon>Ecdysozoa</taxon>
        <taxon>Nematoda</taxon>
        <taxon>Chromadorea</taxon>
        <taxon>Rhabditida</taxon>
        <taxon>Spirurina</taxon>
        <taxon>Gnathostomatomorpha</taxon>
        <taxon>Gnathostomatoidea</taxon>
        <taxon>Gnathostomatidae</taxon>
        <taxon>Gnathostoma</taxon>
    </lineage>
</organism>
<dbReference type="AlphaFoldDB" id="A0ABD6EMX9"/>
<dbReference type="EMBL" id="JBGFUD010004279">
    <property type="protein sequence ID" value="MFH4979509.1"/>
    <property type="molecule type" value="Genomic_DNA"/>
</dbReference>
<evidence type="ECO:0000313" key="1">
    <source>
        <dbReference type="EMBL" id="MFH4979509.1"/>
    </source>
</evidence>
<name>A0ABD6EMX9_9BILA</name>
<keyword evidence="2" id="KW-1185">Reference proteome</keyword>